<dbReference type="GO" id="GO:0001228">
    <property type="term" value="F:DNA-binding transcription activator activity, RNA polymerase II-specific"/>
    <property type="evidence" value="ECO:0007669"/>
    <property type="project" value="TreeGrafter"/>
</dbReference>
<proteinExistence type="predicted"/>
<dbReference type="Pfam" id="PF25416">
    <property type="entry name" value="GRHL1_C"/>
    <property type="match status" value="1"/>
</dbReference>
<feature type="region of interest" description="Disordered" evidence="6">
    <location>
        <begin position="38"/>
        <end position="74"/>
    </location>
</feature>
<dbReference type="PANTHER" id="PTHR11037">
    <property type="entry name" value="TRANSCRIPTION FACTOR CP2"/>
    <property type="match status" value="1"/>
</dbReference>
<sequence>MFRNRKNSQKPDDLLIQKFRKTFSDIVSPVVHRNATRFGQTPIGPITPTRREMNNDTKLSDSTPRATEDMRFPAPYTDPNAVSYVIPLQPHRSSTPNSGRLGAVYHSQAGELHFPVTGLSMITPLSLPQQVSAAPVNPETAASGLDNFDQQYIPPHFHCPQPFAQQPTFAPTAFVQSDAGYDAMDEPVEEHSLNNMDVQSSTPSHNLASSIQDDQASIANPGETLRYRITLRAPTAMINGQAEIPVTYLNKGQAYSVSVIDSTPPPMTMRSIKYRTYIRVSFQEEEQRAKPAVCWRLWKEGRGSDEAHRRGGKLQAMEYVDPIQGGIKETKNRQVQLESSAFDGFCVTWTRNPSTGASECLIPVRFNFLSTDFSLSKGVKGIPVRLCAKTEMLSPDYASSTPSRRAEVCYCKVKLFRDHGAERKLSCDVAHVKKTIEKLRQQIAQAEMGPGNCGKRKRSNGLVALKGADPRPAKISKYKRVRSVGSQDGPGKMRLEGDLHAKLALMQGMFTSTRPVSVLGLRGEEQDDPELYPVMLPESRVFVEQENSRGSRLSIDGSSLHAVSPTSSSISVSSPFLPTNLQSNTFYCSGYHRSLTTSRGNSLPCSEVLGDMVTLKYPVKVPKFTSTVGNANMGYIEAVDIDPNYHPPAERPVISNRRTDIILFACFYVRFPCNDRLSDDYYRAVYLTERTVRDLIEKITIKQRIDPQRVVRVLHVKQNGLEIMVDDDVRELPDGQDMIVEMSEVSSFKNAAVTGPGNPSSALELKLSY</sequence>
<evidence type="ECO:0000256" key="4">
    <source>
        <dbReference type="ARBA" id="ARBA00023163"/>
    </source>
</evidence>
<keyword evidence="4" id="KW-0804">Transcription</keyword>
<dbReference type="PANTHER" id="PTHR11037:SF20">
    <property type="entry name" value="PROTEIN GRAINYHEAD"/>
    <property type="match status" value="1"/>
</dbReference>
<comment type="subcellular location">
    <subcellularLocation>
        <location evidence="1">Nucleus</location>
    </subcellularLocation>
</comment>
<evidence type="ECO:0000313" key="9">
    <source>
        <dbReference type="Proteomes" id="UP000253729"/>
    </source>
</evidence>
<dbReference type="Proteomes" id="UP000253729">
    <property type="component" value="Unassembled WGS sequence"/>
</dbReference>
<dbReference type="GeneID" id="38138367"/>
<feature type="domain" description="Grh/CP2 DB" evidence="7">
    <location>
        <begin position="223"/>
        <end position="476"/>
    </location>
</feature>
<dbReference type="GO" id="GO:0005634">
    <property type="term" value="C:nucleus"/>
    <property type="evidence" value="ECO:0007669"/>
    <property type="project" value="UniProtKB-SubCell"/>
</dbReference>
<reference evidence="8 9" key="1">
    <citation type="submission" date="2018-07" db="EMBL/GenBank/DDBJ databases">
        <title>The genomes of Aspergillus section Nigri reveals drivers in fungal speciation.</title>
        <authorList>
            <consortium name="DOE Joint Genome Institute"/>
            <person name="Vesth T.C."/>
            <person name="Nybo J."/>
            <person name="Theobald S."/>
            <person name="Brandl J."/>
            <person name="Frisvad J.C."/>
            <person name="Nielsen K.F."/>
            <person name="Lyhne E.K."/>
            <person name="Kogle M.E."/>
            <person name="Kuo A."/>
            <person name="Riley R."/>
            <person name="Clum A."/>
            <person name="Nolan M."/>
            <person name="Lipzen A."/>
            <person name="Salamov A."/>
            <person name="Henrissat B."/>
            <person name="Wiebenga A."/>
            <person name="De vries R.P."/>
            <person name="Grigoriev I.V."/>
            <person name="Mortensen U.H."/>
            <person name="Andersen M.R."/>
            <person name="Baker S.E."/>
        </authorList>
    </citation>
    <scope>NUCLEOTIDE SEQUENCE [LARGE SCALE GENOMIC DNA]</scope>
    <source>
        <strain evidence="8 9">CBS 139.54b</strain>
    </source>
</reference>
<feature type="compositionally biased region" description="Basic and acidic residues" evidence="6">
    <location>
        <begin position="49"/>
        <end position="59"/>
    </location>
</feature>
<dbReference type="AlphaFoldDB" id="A0A3F3PHR3"/>
<gene>
    <name evidence="8" type="ORF">BDQ94DRAFT_164443</name>
</gene>
<evidence type="ECO:0000256" key="2">
    <source>
        <dbReference type="ARBA" id="ARBA00023015"/>
    </source>
</evidence>
<name>A0A3F3PHR3_9EURO</name>
<organism evidence="8 9">
    <name type="scientific">Aspergillus welwitschiae</name>
    <dbReference type="NCBI Taxonomy" id="1341132"/>
    <lineage>
        <taxon>Eukaryota</taxon>
        <taxon>Fungi</taxon>
        <taxon>Dikarya</taxon>
        <taxon>Ascomycota</taxon>
        <taxon>Pezizomycotina</taxon>
        <taxon>Eurotiomycetes</taxon>
        <taxon>Eurotiomycetidae</taxon>
        <taxon>Eurotiales</taxon>
        <taxon>Aspergillaceae</taxon>
        <taxon>Aspergillus</taxon>
        <taxon>Aspergillus subgen. Circumdati</taxon>
    </lineage>
</organism>
<keyword evidence="2" id="KW-0805">Transcription regulation</keyword>
<keyword evidence="5" id="KW-0539">Nucleus</keyword>
<dbReference type="InterPro" id="IPR007604">
    <property type="entry name" value="CP2"/>
</dbReference>
<accession>A0A3F3PHR3</accession>
<evidence type="ECO:0000259" key="7">
    <source>
        <dbReference type="PROSITE" id="PS51968"/>
    </source>
</evidence>
<evidence type="ECO:0000256" key="3">
    <source>
        <dbReference type="ARBA" id="ARBA00023125"/>
    </source>
</evidence>
<evidence type="ECO:0000256" key="6">
    <source>
        <dbReference type="SAM" id="MobiDB-lite"/>
    </source>
</evidence>
<evidence type="ECO:0000256" key="5">
    <source>
        <dbReference type="ARBA" id="ARBA00023242"/>
    </source>
</evidence>
<dbReference type="InterPro" id="IPR040167">
    <property type="entry name" value="TF_CP2-like"/>
</dbReference>
<dbReference type="GO" id="GO:0000978">
    <property type="term" value="F:RNA polymerase II cis-regulatory region sequence-specific DNA binding"/>
    <property type="evidence" value="ECO:0007669"/>
    <property type="project" value="TreeGrafter"/>
</dbReference>
<dbReference type="InterPro" id="IPR057520">
    <property type="entry name" value="GRHL1/CP2_C"/>
</dbReference>
<dbReference type="STRING" id="1341132.A0A3F3PHR3"/>
<keyword evidence="3" id="KW-0238">DNA-binding</keyword>
<protein>
    <submittedName>
        <fullName evidence="8">CP2 transcription factor-domain-containing protein</fullName>
    </submittedName>
</protein>
<dbReference type="RefSeq" id="XP_026619513.1">
    <property type="nucleotide sequence ID" value="XM_026770011.1"/>
</dbReference>
<evidence type="ECO:0000313" key="8">
    <source>
        <dbReference type="EMBL" id="RDH26491.1"/>
    </source>
</evidence>
<keyword evidence="9" id="KW-1185">Reference proteome</keyword>
<dbReference type="PROSITE" id="PS51968">
    <property type="entry name" value="GRH_CP2_DB"/>
    <property type="match status" value="1"/>
</dbReference>
<dbReference type="Pfam" id="PF04516">
    <property type="entry name" value="CP2"/>
    <property type="match status" value="1"/>
</dbReference>
<evidence type="ECO:0000256" key="1">
    <source>
        <dbReference type="ARBA" id="ARBA00004123"/>
    </source>
</evidence>
<dbReference type="EMBL" id="KZ852141">
    <property type="protein sequence ID" value="RDH26491.1"/>
    <property type="molecule type" value="Genomic_DNA"/>
</dbReference>